<comment type="caution">
    <text evidence="18">The sequence shown here is derived from an EMBL/GenBank/DDBJ whole genome shotgun (WGS) entry which is preliminary data.</text>
</comment>
<comment type="subcellular location">
    <subcellularLocation>
        <location evidence="1 15">Cytoplasm</location>
    </subcellularLocation>
</comment>
<dbReference type="AlphaFoldDB" id="A0AAP6JGJ7"/>
<dbReference type="InterPro" id="IPR009057">
    <property type="entry name" value="Homeodomain-like_sf"/>
</dbReference>
<dbReference type="CDD" id="cd00009">
    <property type="entry name" value="AAA"/>
    <property type="match status" value="1"/>
</dbReference>
<dbReference type="InterPro" id="IPR010114">
    <property type="entry name" value="Transcript_reg_NtrC"/>
</dbReference>
<evidence type="ECO:0000256" key="6">
    <source>
        <dbReference type="ARBA" id="ARBA00022741"/>
    </source>
</evidence>
<evidence type="ECO:0000256" key="10">
    <source>
        <dbReference type="ARBA" id="ARBA00023125"/>
    </source>
</evidence>
<dbReference type="PANTHER" id="PTHR32071">
    <property type="entry name" value="TRANSCRIPTIONAL REGULATORY PROTEIN"/>
    <property type="match status" value="1"/>
</dbReference>
<evidence type="ECO:0000313" key="18">
    <source>
        <dbReference type="EMBL" id="MEA5446650.1"/>
    </source>
</evidence>
<reference evidence="18 19" key="1">
    <citation type="submission" date="2023-12" db="EMBL/GenBank/DDBJ databases">
        <title>Whole-genome sequencing of halo(alkali)philic microorganisms from hypersaline lakes.</title>
        <authorList>
            <person name="Sorokin D.Y."/>
            <person name="Merkel A.Y."/>
            <person name="Messina E."/>
            <person name="Yakimov M."/>
        </authorList>
    </citation>
    <scope>NUCLEOTIDE SEQUENCE [LARGE SCALE GENOMIC DNA]</scope>
    <source>
        <strain evidence="18 19">AB-CW1</strain>
    </source>
</reference>
<dbReference type="Pfam" id="PF00158">
    <property type="entry name" value="Sigma54_activat"/>
    <property type="match status" value="1"/>
</dbReference>
<dbReference type="GO" id="GO:0043565">
    <property type="term" value="F:sequence-specific DNA binding"/>
    <property type="evidence" value="ECO:0007669"/>
    <property type="project" value="InterPro"/>
</dbReference>
<dbReference type="SUPFAM" id="SSF46689">
    <property type="entry name" value="Homeodomain-like"/>
    <property type="match status" value="1"/>
</dbReference>
<evidence type="ECO:0000256" key="12">
    <source>
        <dbReference type="ARBA" id="ARBA00023163"/>
    </source>
</evidence>
<keyword evidence="12 15" id="KW-0804">Transcription</keyword>
<dbReference type="Proteomes" id="UP001302316">
    <property type="component" value="Unassembled WGS sequence"/>
</dbReference>
<keyword evidence="13 15" id="KW-0535">Nitrogen fixation</keyword>
<evidence type="ECO:0000259" key="17">
    <source>
        <dbReference type="PROSITE" id="PS50110"/>
    </source>
</evidence>
<dbReference type="Gene3D" id="1.10.8.60">
    <property type="match status" value="1"/>
</dbReference>
<evidence type="ECO:0000256" key="1">
    <source>
        <dbReference type="ARBA" id="ARBA00004496"/>
    </source>
</evidence>
<dbReference type="GO" id="GO:0005737">
    <property type="term" value="C:cytoplasm"/>
    <property type="evidence" value="ECO:0007669"/>
    <property type="project" value="UniProtKB-SubCell"/>
</dbReference>
<evidence type="ECO:0000256" key="9">
    <source>
        <dbReference type="ARBA" id="ARBA00023015"/>
    </source>
</evidence>
<dbReference type="PROSITE" id="PS50045">
    <property type="entry name" value="SIGMA54_INTERACT_4"/>
    <property type="match status" value="1"/>
</dbReference>
<keyword evidence="5 14" id="KW-0597">Phosphoprotein</keyword>
<dbReference type="InterPro" id="IPR058031">
    <property type="entry name" value="AAA_lid_NorR"/>
</dbReference>
<evidence type="ECO:0000256" key="7">
    <source>
        <dbReference type="ARBA" id="ARBA00022840"/>
    </source>
</evidence>
<evidence type="ECO:0000256" key="11">
    <source>
        <dbReference type="ARBA" id="ARBA00023159"/>
    </source>
</evidence>
<organism evidence="18 19">
    <name type="scientific">Natronospira elongata</name>
    <dbReference type="NCBI Taxonomy" id="3110268"/>
    <lineage>
        <taxon>Bacteria</taxon>
        <taxon>Pseudomonadati</taxon>
        <taxon>Pseudomonadota</taxon>
        <taxon>Gammaproteobacteria</taxon>
        <taxon>Natronospirales</taxon>
        <taxon>Natronospiraceae</taxon>
        <taxon>Natronospira</taxon>
    </lineage>
</organism>
<evidence type="ECO:0000256" key="14">
    <source>
        <dbReference type="PROSITE-ProRule" id="PRU00169"/>
    </source>
</evidence>
<keyword evidence="8 15" id="KW-0902">Two-component regulatory system</keyword>
<dbReference type="GO" id="GO:0005524">
    <property type="term" value="F:ATP binding"/>
    <property type="evidence" value="ECO:0007669"/>
    <property type="project" value="UniProtKB-KW"/>
</dbReference>
<evidence type="ECO:0000256" key="8">
    <source>
        <dbReference type="ARBA" id="ARBA00023012"/>
    </source>
</evidence>
<proteinExistence type="predicted"/>
<dbReference type="InterPro" id="IPR025662">
    <property type="entry name" value="Sigma_54_int_dom_ATP-bd_1"/>
</dbReference>
<accession>A0AAP6JGJ7</accession>
<keyword evidence="7 15" id="KW-0067">ATP-binding</keyword>
<dbReference type="GO" id="GO:0000156">
    <property type="term" value="F:phosphorelay response regulator activity"/>
    <property type="evidence" value="ECO:0007669"/>
    <property type="project" value="UniProtKB-UniRule"/>
</dbReference>
<dbReference type="Gene3D" id="3.40.50.300">
    <property type="entry name" value="P-loop containing nucleotide triphosphate hydrolases"/>
    <property type="match status" value="1"/>
</dbReference>
<keyword evidence="19" id="KW-1185">Reference proteome</keyword>
<dbReference type="PRINTS" id="PR01590">
    <property type="entry name" value="HTHFIS"/>
</dbReference>
<comment type="function">
    <text evidence="15">Member of the two-component regulatory system NtrB/NtrC, which controls expression of the nitrogen-regulated (ntr) genes in response to nitrogen limitation. Phosphorylated NtrC binds directly to DNA and stimulates the formation of open promoter-sigma54-RNA polymerase complexes.</text>
</comment>
<evidence type="ECO:0000256" key="13">
    <source>
        <dbReference type="ARBA" id="ARBA00023231"/>
    </source>
</evidence>
<dbReference type="InterPro" id="IPR027417">
    <property type="entry name" value="P-loop_NTPase"/>
</dbReference>
<evidence type="ECO:0000256" key="3">
    <source>
        <dbReference type="ARBA" id="ARBA00022490"/>
    </source>
</evidence>
<dbReference type="GO" id="GO:0006808">
    <property type="term" value="P:regulation of nitrogen utilization"/>
    <property type="evidence" value="ECO:0007669"/>
    <property type="project" value="UniProtKB-UniRule"/>
</dbReference>
<evidence type="ECO:0000256" key="15">
    <source>
        <dbReference type="RuleBase" id="RU365013"/>
    </source>
</evidence>
<keyword evidence="3 15" id="KW-0963">Cytoplasm</keyword>
<dbReference type="Pfam" id="PF00072">
    <property type="entry name" value="Response_reg"/>
    <property type="match status" value="1"/>
</dbReference>
<dbReference type="Gene3D" id="1.10.10.60">
    <property type="entry name" value="Homeodomain-like"/>
    <property type="match status" value="1"/>
</dbReference>
<keyword evidence="6 15" id="KW-0547">Nucleotide-binding</keyword>
<dbReference type="NCBIfam" id="TIGR01818">
    <property type="entry name" value="ntrC"/>
    <property type="match status" value="1"/>
</dbReference>
<dbReference type="EMBL" id="JAYGII010000045">
    <property type="protein sequence ID" value="MEA5446650.1"/>
    <property type="molecule type" value="Genomic_DNA"/>
</dbReference>
<dbReference type="PROSITE" id="PS50110">
    <property type="entry name" value="RESPONSE_REGULATORY"/>
    <property type="match status" value="1"/>
</dbReference>
<dbReference type="Gene3D" id="3.40.50.2300">
    <property type="match status" value="1"/>
</dbReference>
<dbReference type="PANTHER" id="PTHR32071:SF95">
    <property type="entry name" value="DNA-BINDING TRANSCRIPTIONAL REGULATOR NTRC"/>
    <property type="match status" value="1"/>
</dbReference>
<dbReference type="SMART" id="SM00448">
    <property type="entry name" value="REC"/>
    <property type="match status" value="1"/>
</dbReference>
<protein>
    <recommendedName>
        <fullName evidence="2 15">DNA-binding transcriptional regulator NtrC</fullName>
    </recommendedName>
    <alternativeName>
        <fullName evidence="15">Nitrogen regulation protein NR(I)</fullName>
    </alternativeName>
</protein>
<evidence type="ECO:0000256" key="5">
    <source>
        <dbReference type="ARBA" id="ARBA00022553"/>
    </source>
</evidence>
<dbReference type="Pfam" id="PF02954">
    <property type="entry name" value="HTH_8"/>
    <property type="match status" value="1"/>
</dbReference>
<dbReference type="InterPro" id="IPR003593">
    <property type="entry name" value="AAA+_ATPase"/>
</dbReference>
<feature type="domain" description="Response regulatory" evidence="17">
    <location>
        <begin position="6"/>
        <end position="120"/>
    </location>
</feature>
<feature type="modified residue" description="4-aspartylphosphate" evidence="14">
    <location>
        <position position="55"/>
    </location>
</feature>
<evidence type="ECO:0000256" key="4">
    <source>
        <dbReference type="ARBA" id="ARBA00022491"/>
    </source>
</evidence>
<dbReference type="RefSeq" id="WP_346053065.1">
    <property type="nucleotide sequence ID" value="NZ_JAYGII010000045.1"/>
</dbReference>
<dbReference type="SMART" id="SM00382">
    <property type="entry name" value="AAA"/>
    <property type="match status" value="1"/>
</dbReference>
<dbReference type="FunFam" id="3.40.50.300:FF:000006">
    <property type="entry name" value="DNA-binding transcriptional regulator NtrC"/>
    <property type="match status" value="1"/>
</dbReference>
<dbReference type="Pfam" id="PF25601">
    <property type="entry name" value="AAA_lid_14"/>
    <property type="match status" value="1"/>
</dbReference>
<dbReference type="GO" id="GO:0006355">
    <property type="term" value="P:regulation of DNA-templated transcription"/>
    <property type="evidence" value="ECO:0007669"/>
    <property type="project" value="InterPro"/>
</dbReference>
<dbReference type="SUPFAM" id="SSF52540">
    <property type="entry name" value="P-loop containing nucleoside triphosphate hydrolases"/>
    <property type="match status" value="1"/>
</dbReference>
<gene>
    <name evidence="15 18" type="primary">ntrC</name>
    <name evidence="18" type="ORF">VCB98_12555</name>
</gene>
<sequence length="462" mass="50729">MAMSDRVWIVEDDASLRWVMEEALGDAGRAVRSFPDAESFRAALADEQPGLVVMDVRLPGQDGLGELEWLAQHWPALPVLLITAQTDLDMAVTAYERGAFEYLPKPFDLDEFTALVDRGLQAKQGETAASPARADAAGSRLVGESPAMQDVFRTIGRLSRSEMSVLITGQSGTGKELVARALHENSPRASGPFVAVNTAAIPAELLESELFGHERGAFTGAVGRRAGRFEQARGGTLFLDEIGDMPAALQTRLLRVLSEGEYYRVGGHEPIRTDVRVLAATHQDLGRRVAEGDFREDLYHRLDVIRIHIPPLAERPEDISRLAEHLLARAAEETGLPARRFTKKALTALKQRPWRGNVRELMNLCRRVTVMSPTATVDADGLPAPELGADDPSGEQDWTAALKDWAEQAHAEGRVGLADQATTQLEATLLDWALEKTSGHKQQAARLLGWGRNTLTRKLRRH</sequence>
<keyword evidence="11 15" id="KW-0010">Activator</keyword>
<evidence type="ECO:0000313" key="19">
    <source>
        <dbReference type="Proteomes" id="UP001302316"/>
    </source>
</evidence>
<feature type="domain" description="Sigma-54 factor interaction" evidence="16">
    <location>
        <begin position="141"/>
        <end position="370"/>
    </location>
</feature>
<name>A0AAP6JGJ7_9GAMM</name>
<dbReference type="FunFam" id="3.40.50.2300:FF:000018">
    <property type="entry name" value="DNA-binding transcriptional regulator NtrC"/>
    <property type="match status" value="1"/>
</dbReference>
<dbReference type="InterPro" id="IPR011006">
    <property type="entry name" value="CheY-like_superfamily"/>
</dbReference>
<dbReference type="InterPro" id="IPR002078">
    <property type="entry name" value="Sigma_54_int"/>
</dbReference>
<keyword evidence="9 15" id="KW-0805">Transcription regulation</keyword>
<evidence type="ECO:0000259" key="16">
    <source>
        <dbReference type="PROSITE" id="PS50045"/>
    </source>
</evidence>
<evidence type="ECO:0000256" key="2">
    <source>
        <dbReference type="ARBA" id="ARBA00019059"/>
    </source>
</evidence>
<dbReference type="PROSITE" id="PS00675">
    <property type="entry name" value="SIGMA54_INTERACT_1"/>
    <property type="match status" value="1"/>
</dbReference>
<keyword evidence="4 15" id="KW-0678">Repressor</keyword>
<dbReference type="InterPro" id="IPR002197">
    <property type="entry name" value="HTH_Fis"/>
</dbReference>
<keyword evidence="10 15" id="KW-0238">DNA-binding</keyword>
<dbReference type="SUPFAM" id="SSF52172">
    <property type="entry name" value="CheY-like"/>
    <property type="match status" value="1"/>
</dbReference>
<dbReference type="InterPro" id="IPR001789">
    <property type="entry name" value="Sig_transdc_resp-reg_receiver"/>
</dbReference>